<name>A0A0M0HMQ8_VIBNE</name>
<proteinExistence type="predicted"/>
<evidence type="ECO:0000313" key="3">
    <source>
        <dbReference type="Proteomes" id="UP000037515"/>
    </source>
</evidence>
<accession>A0A0M0HMQ8</accession>
<dbReference type="InterPro" id="IPR036374">
    <property type="entry name" value="OxRdtase_Mopterin-bd_sf"/>
</dbReference>
<comment type="caution">
    <text evidence="2">The sequence shown here is derived from an EMBL/GenBank/DDBJ whole genome shotgun (WGS) entry which is preliminary data.</text>
</comment>
<dbReference type="SUPFAM" id="SSF56524">
    <property type="entry name" value="Oxidoreductase molybdopterin-binding domain"/>
    <property type="match status" value="1"/>
</dbReference>
<dbReference type="Proteomes" id="UP000037515">
    <property type="component" value="Unassembled WGS sequence"/>
</dbReference>
<keyword evidence="1" id="KW-0732">Signal</keyword>
<protein>
    <recommendedName>
        <fullName evidence="4">Oxidoreductase molybdopterin-binding domain-containing protein</fullName>
    </recommendedName>
</protein>
<feature type="chain" id="PRO_5005600043" description="Oxidoreductase molybdopterin-binding domain-containing protein" evidence="1">
    <location>
        <begin position="18"/>
        <end position="159"/>
    </location>
</feature>
<evidence type="ECO:0008006" key="4">
    <source>
        <dbReference type="Google" id="ProtNLM"/>
    </source>
</evidence>
<dbReference type="OrthoDB" id="9798763at2"/>
<keyword evidence="3" id="KW-1185">Reference proteome</keyword>
<dbReference type="STRING" id="693.AKJ17_12165"/>
<dbReference type="EMBL" id="LHPJ01000008">
    <property type="protein sequence ID" value="KOO03364.1"/>
    <property type="molecule type" value="Genomic_DNA"/>
</dbReference>
<organism evidence="2 3">
    <name type="scientific">Vibrio nereis</name>
    <dbReference type="NCBI Taxonomy" id="693"/>
    <lineage>
        <taxon>Bacteria</taxon>
        <taxon>Pseudomonadati</taxon>
        <taxon>Pseudomonadota</taxon>
        <taxon>Gammaproteobacteria</taxon>
        <taxon>Vibrionales</taxon>
        <taxon>Vibrionaceae</taxon>
        <taxon>Vibrio</taxon>
    </lineage>
</organism>
<evidence type="ECO:0000256" key="1">
    <source>
        <dbReference type="SAM" id="SignalP"/>
    </source>
</evidence>
<evidence type="ECO:0000313" key="2">
    <source>
        <dbReference type="EMBL" id="KOO03364.1"/>
    </source>
</evidence>
<feature type="signal peptide" evidence="1">
    <location>
        <begin position="1"/>
        <end position="17"/>
    </location>
</feature>
<dbReference type="PATRIC" id="fig|693.5.peg.2494"/>
<dbReference type="AlphaFoldDB" id="A0A0M0HMQ8"/>
<sequence length="159" mass="18649">MKRLSALLLMVSFQAVSSQLIIRMEDQSAVVLTDHEISTQFESTTFETQLPWFENRKSFTGIKVTDLVEFYQLTDVGSISFLGLNDYMSTSQINDIRRYQPIIAYEIEHEKIKVRNKGPYWLIFDLEKYPEIDDISFHSQMVWQIKEITFHKADDATQP</sequence>
<reference evidence="3" key="1">
    <citation type="submission" date="2015-08" db="EMBL/GenBank/DDBJ databases">
        <title>Vibrio galatheae sp. nov., a novel member of the Vibrionaceae family isolated from the Solomon Islands.</title>
        <authorList>
            <person name="Giubergia S."/>
            <person name="Machado H."/>
            <person name="Mateiu R.V."/>
            <person name="Gram L."/>
        </authorList>
    </citation>
    <scope>NUCLEOTIDE SEQUENCE [LARGE SCALE GENOMIC DNA]</scope>
    <source>
        <strain evidence="3">DSM 19584</strain>
    </source>
</reference>
<gene>
    <name evidence="2" type="ORF">AKJ17_12165</name>
</gene>